<gene>
    <name evidence="6" type="ORF">WN944_026706</name>
</gene>
<evidence type="ECO:0000256" key="1">
    <source>
        <dbReference type="ARBA" id="ARBA00009528"/>
    </source>
</evidence>
<protein>
    <recommendedName>
        <fullName evidence="5">Cytosol aminopeptidase domain-containing protein</fullName>
    </recommendedName>
</protein>
<dbReference type="PANTHER" id="PTHR11963">
    <property type="entry name" value="LEUCINE AMINOPEPTIDASE-RELATED"/>
    <property type="match status" value="1"/>
</dbReference>
<evidence type="ECO:0000256" key="4">
    <source>
        <dbReference type="ARBA" id="ARBA00022801"/>
    </source>
</evidence>
<dbReference type="GO" id="GO:0005737">
    <property type="term" value="C:cytoplasm"/>
    <property type="evidence" value="ECO:0007669"/>
    <property type="project" value="InterPro"/>
</dbReference>
<dbReference type="InterPro" id="IPR000819">
    <property type="entry name" value="Peptidase_M17_C"/>
</dbReference>
<evidence type="ECO:0000313" key="7">
    <source>
        <dbReference type="Proteomes" id="UP001428341"/>
    </source>
</evidence>
<dbReference type="GO" id="GO:0030145">
    <property type="term" value="F:manganese ion binding"/>
    <property type="evidence" value="ECO:0007669"/>
    <property type="project" value="InterPro"/>
</dbReference>
<reference evidence="6 7" key="1">
    <citation type="submission" date="2024-05" db="EMBL/GenBank/DDBJ databases">
        <title>Haplotype-resolved chromosome-level genome assembly of Huyou (Citrus changshanensis).</title>
        <authorList>
            <person name="Miao C."/>
            <person name="Chen W."/>
            <person name="Wu Y."/>
            <person name="Wang L."/>
            <person name="Zhao S."/>
            <person name="Grierson D."/>
            <person name="Xu C."/>
            <person name="Chen K."/>
        </authorList>
    </citation>
    <scope>NUCLEOTIDE SEQUENCE [LARGE SCALE GENOMIC DNA]</scope>
    <source>
        <strain evidence="6">01-14</strain>
        <tissue evidence="6">Leaf</tissue>
    </source>
</reference>
<comment type="caution">
    <text evidence="6">The sequence shown here is derived from an EMBL/GenBank/DDBJ whole genome shotgun (WGS) entry which is preliminary data.</text>
</comment>
<dbReference type="Gene3D" id="3.40.630.10">
    <property type="entry name" value="Zn peptidases"/>
    <property type="match status" value="1"/>
</dbReference>
<comment type="similarity">
    <text evidence="1">Belongs to the peptidase M17 family.</text>
</comment>
<dbReference type="SUPFAM" id="SSF53187">
    <property type="entry name" value="Zn-dependent exopeptidases"/>
    <property type="match status" value="1"/>
</dbReference>
<evidence type="ECO:0000256" key="2">
    <source>
        <dbReference type="ARBA" id="ARBA00022438"/>
    </source>
</evidence>
<name>A0AAP0LUY2_9ROSI</name>
<keyword evidence="4" id="KW-0378">Hydrolase</keyword>
<evidence type="ECO:0000256" key="3">
    <source>
        <dbReference type="ARBA" id="ARBA00022670"/>
    </source>
</evidence>
<dbReference type="GO" id="GO:0070006">
    <property type="term" value="F:metalloaminopeptidase activity"/>
    <property type="evidence" value="ECO:0007669"/>
    <property type="project" value="InterPro"/>
</dbReference>
<evidence type="ECO:0000313" key="6">
    <source>
        <dbReference type="EMBL" id="KAK9183553.1"/>
    </source>
</evidence>
<keyword evidence="7" id="KW-1185">Reference proteome</keyword>
<dbReference type="Proteomes" id="UP001428341">
    <property type="component" value="Unassembled WGS sequence"/>
</dbReference>
<dbReference type="InterPro" id="IPR011356">
    <property type="entry name" value="Leucine_aapep/pepB"/>
</dbReference>
<sequence>MAKSTVLVTGAGGRIGLELVLLVEISLSKLAVWEMMKSAVADMVNTGGRQGGAIIAVLFLKQYVDEKVQWMHIDIAGPVWSEKMRSATGFGISTMFEKRDERRNAKEESFGSFRVRTRYYAFDVSNFSSVA</sequence>
<feature type="domain" description="Cytosol aminopeptidase" evidence="5">
    <location>
        <begin position="32"/>
        <end position="95"/>
    </location>
</feature>
<dbReference type="PANTHER" id="PTHR11963:SF23">
    <property type="entry name" value="CYTOSOL AMINOPEPTIDASE"/>
    <property type="match status" value="1"/>
</dbReference>
<dbReference type="AlphaFoldDB" id="A0AAP0LUY2"/>
<evidence type="ECO:0000259" key="5">
    <source>
        <dbReference type="Pfam" id="PF00883"/>
    </source>
</evidence>
<accession>A0AAP0LUY2</accession>
<dbReference type="GO" id="GO:0006508">
    <property type="term" value="P:proteolysis"/>
    <property type="evidence" value="ECO:0007669"/>
    <property type="project" value="UniProtKB-KW"/>
</dbReference>
<organism evidence="6 7">
    <name type="scientific">Citrus x changshan-huyou</name>
    <dbReference type="NCBI Taxonomy" id="2935761"/>
    <lineage>
        <taxon>Eukaryota</taxon>
        <taxon>Viridiplantae</taxon>
        <taxon>Streptophyta</taxon>
        <taxon>Embryophyta</taxon>
        <taxon>Tracheophyta</taxon>
        <taxon>Spermatophyta</taxon>
        <taxon>Magnoliopsida</taxon>
        <taxon>eudicotyledons</taxon>
        <taxon>Gunneridae</taxon>
        <taxon>Pentapetalae</taxon>
        <taxon>rosids</taxon>
        <taxon>malvids</taxon>
        <taxon>Sapindales</taxon>
        <taxon>Rutaceae</taxon>
        <taxon>Aurantioideae</taxon>
        <taxon>Citrus</taxon>
    </lineage>
</organism>
<keyword evidence="3" id="KW-0645">Protease</keyword>
<dbReference type="Pfam" id="PF00883">
    <property type="entry name" value="Peptidase_M17"/>
    <property type="match status" value="1"/>
</dbReference>
<proteinExistence type="inferred from homology"/>
<dbReference type="EMBL" id="JBCGBO010000024">
    <property type="protein sequence ID" value="KAK9183553.1"/>
    <property type="molecule type" value="Genomic_DNA"/>
</dbReference>
<keyword evidence="2" id="KW-0031">Aminopeptidase</keyword>